<dbReference type="EC" id="7.2.1.3" evidence="15"/>
<evidence type="ECO:0000256" key="12">
    <source>
        <dbReference type="ARBA" id="ARBA00023002"/>
    </source>
</evidence>
<keyword evidence="25" id="KW-1185">Reference proteome</keyword>
<evidence type="ECO:0000256" key="3">
    <source>
        <dbReference type="ARBA" id="ARBA00011738"/>
    </source>
</evidence>
<feature type="domain" description="Cytochrome b561" evidence="23">
    <location>
        <begin position="15"/>
        <end position="220"/>
    </location>
</feature>
<comment type="caution">
    <text evidence="24">The sequence shown here is derived from an EMBL/GenBank/DDBJ whole genome shotgun (WGS) entry which is preliminary data.</text>
</comment>
<evidence type="ECO:0000256" key="7">
    <source>
        <dbReference type="ARBA" id="ARBA00022692"/>
    </source>
</evidence>
<keyword evidence="11 22" id="KW-1133">Transmembrane helix</keyword>
<evidence type="ECO:0000256" key="2">
    <source>
        <dbReference type="ARBA" id="ARBA00004424"/>
    </source>
</evidence>
<evidence type="ECO:0000256" key="5">
    <source>
        <dbReference type="ARBA" id="ARBA00022475"/>
    </source>
</evidence>
<keyword evidence="6" id="KW-0349">Heme</keyword>
<feature type="transmembrane region" description="Helical" evidence="22">
    <location>
        <begin position="9"/>
        <end position="32"/>
    </location>
</feature>
<evidence type="ECO:0000259" key="23">
    <source>
        <dbReference type="PROSITE" id="PS50939"/>
    </source>
</evidence>
<evidence type="ECO:0000256" key="11">
    <source>
        <dbReference type="ARBA" id="ARBA00022989"/>
    </source>
</evidence>
<feature type="transmembrane region" description="Helical" evidence="22">
    <location>
        <begin position="158"/>
        <end position="178"/>
    </location>
</feature>
<organism evidence="24 25">
    <name type="scientific">Muraenolepis orangiensis</name>
    <name type="common">Patagonian moray cod</name>
    <dbReference type="NCBI Taxonomy" id="630683"/>
    <lineage>
        <taxon>Eukaryota</taxon>
        <taxon>Metazoa</taxon>
        <taxon>Chordata</taxon>
        <taxon>Craniata</taxon>
        <taxon>Vertebrata</taxon>
        <taxon>Euteleostomi</taxon>
        <taxon>Actinopterygii</taxon>
        <taxon>Neopterygii</taxon>
        <taxon>Teleostei</taxon>
        <taxon>Neoteleostei</taxon>
        <taxon>Acanthomorphata</taxon>
        <taxon>Zeiogadaria</taxon>
        <taxon>Gadariae</taxon>
        <taxon>Gadiformes</taxon>
        <taxon>Muraenolepidoidei</taxon>
        <taxon>Muraenolepididae</taxon>
        <taxon>Muraenolepis</taxon>
    </lineage>
</organism>
<name>A0A9Q0DR98_9TELE</name>
<evidence type="ECO:0000256" key="8">
    <source>
        <dbReference type="ARBA" id="ARBA00022723"/>
    </source>
</evidence>
<evidence type="ECO:0000313" key="25">
    <source>
        <dbReference type="Proteomes" id="UP001148018"/>
    </source>
</evidence>
<dbReference type="AlphaFoldDB" id="A0A9Q0DR98"/>
<sequence>MATQDYKQLVFALLAAVTFGVVSVILVLVWVLHYREGLAWDGGSAEFNWHPVLNVIGFIFLQGIAVVVYRLPWTWIYSKLTMKFVHAGLHLLAFTLVVVAFAAVFDFHNAAAIPNMYSLHSWLGLTALLLYTLQLVLGVGLYLVPVAPPQWRAAFMPLHVYTGLFIFSSVVATALMGFTEKLIFSLKSPAYSSAPPEATLVNVLGLLIVAFGALVLWIVTRPHWKRPGEQTLLSSSPTTEEEDNVQGSAGPALPQPSEGLAGGLRGRSVAKQTDMDD</sequence>
<evidence type="ECO:0000256" key="22">
    <source>
        <dbReference type="SAM" id="Phobius"/>
    </source>
</evidence>
<evidence type="ECO:0000256" key="17">
    <source>
        <dbReference type="ARBA" id="ARBA00031718"/>
    </source>
</evidence>
<feature type="transmembrane region" description="Helical" evidence="22">
    <location>
        <begin position="52"/>
        <end position="72"/>
    </location>
</feature>
<dbReference type="Pfam" id="PF03188">
    <property type="entry name" value="Cytochrom_B561"/>
    <property type="match status" value="1"/>
</dbReference>
<evidence type="ECO:0000256" key="6">
    <source>
        <dbReference type="ARBA" id="ARBA00022617"/>
    </source>
</evidence>
<feature type="transmembrane region" description="Helical" evidence="22">
    <location>
        <begin position="198"/>
        <end position="219"/>
    </location>
</feature>
<evidence type="ECO:0000256" key="20">
    <source>
        <dbReference type="ARBA" id="ARBA00049459"/>
    </source>
</evidence>
<dbReference type="PROSITE" id="PS50939">
    <property type="entry name" value="CYTOCHROME_B561"/>
    <property type="match status" value="1"/>
</dbReference>
<dbReference type="OrthoDB" id="907479at2759"/>
<feature type="region of interest" description="Disordered" evidence="21">
    <location>
        <begin position="229"/>
        <end position="277"/>
    </location>
</feature>
<dbReference type="Proteomes" id="UP001148018">
    <property type="component" value="Unassembled WGS sequence"/>
</dbReference>
<dbReference type="PANTHER" id="PTHR10106">
    <property type="entry name" value="CYTOCHROME B561-RELATED"/>
    <property type="match status" value="1"/>
</dbReference>
<accession>A0A9Q0DR98</accession>
<keyword evidence="4" id="KW-0813">Transport</keyword>
<dbReference type="PANTHER" id="PTHR10106:SF12">
    <property type="entry name" value="PLASMA MEMBRANE ASCORBATE-DEPENDENT REDUCTASE CYBRD1"/>
    <property type="match status" value="1"/>
</dbReference>
<dbReference type="FunFam" id="1.20.120.1770:FF:000001">
    <property type="entry name" value="Cytochrome b reductase 1"/>
    <property type="match status" value="1"/>
</dbReference>
<evidence type="ECO:0000256" key="15">
    <source>
        <dbReference type="ARBA" id="ARBA00024225"/>
    </source>
</evidence>
<dbReference type="GO" id="GO:0140571">
    <property type="term" value="F:transmembrane ascorbate ferrireductase activity"/>
    <property type="evidence" value="ECO:0007669"/>
    <property type="project" value="UniProtKB-EC"/>
</dbReference>
<evidence type="ECO:0000256" key="18">
    <source>
        <dbReference type="ARBA" id="ARBA00047447"/>
    </source>
</evidence>
<dbReference type="InterPro" id="IPR006593">
    <property type="entry name" value="Cyt_b561/ferric_Rdtase_TM"/>
</dbReference>
<keyword evidence="8" id="KW-0479">Metal-binding</keyword>
<dbReference type="GO" id="GO:0005765">
    <property type="term" value="C:lysosomal membrane"/>
    <property type="evidence" value="ECO:0007669"/>
    <property type="project" value="TreeGrafter"/>
</dbReference>
<evidence type="ECO:0000256" key="4">
    <source>
        <dbReference type="ARBA" id="ARBA00022448"/>
    </source>
</evidence>
<evidence type="ECO:0000256" key="21">
    <source>
        <dbReference type="SAM" id="MobiDB-lite"/>
    </source>
</evidence>
<comment type="cofactor">
    <cofactor evidence="1">
        <name>heme b</name>
        <dbReference type="ChEBI" id="CHEBI:60344"/>
    </cofactor>
</comment>
<gene>
    <name evidence="24" type="ORF">NHX12_006902</name>
</gene>
<keyword evidence="14 22" id="KW-0472">Membrane</keyword>
<keyword evidence="13" id="KW-0408">Iron</keyword>
<dbReference type="SMART" id="SM00665">
    <property type="entry name" value="B561"/>
    <property type="match status" value="1"/>
</dbReference>
<evidence type="ECO:0000256" key="13">
    <source>
        <dbReference type="ARBA" id="ARBA00023004"/>
    </source>
</evidence>
<feature type="transmembrane region" description="Helical" evidence="22">
    <location>
        <begin position="125"/>
        <end position="146"/>
    </location>
</feature>
<keyword evidence="9" id="KW-1278">Translocase</keyword>
<evidence type="ECO:0000256" key="19">
    <source>
        <dbReference type="ARBA" id="ARBA00048457"/>
    </source>
</evidence>
<keyword evidence="7 22" id="KW-0812">Transmembrane</keyword>
<evidence type="ECO:0000256" key="1">
    <source>
        <dbReference type="ARBA" id="ARBA00001970"/>
    </source>
</evidence>
<keyword evidence="5" id="KW-1003">Cell membrane</keyword>
<keyword evidence="12" id="KW-0560">Oxidoreductase</keyword>
<protein>
    <recommendedName>
        <fullName evidence="16">Plasma membrane ascorbate-dependent reductase CYBRD1</fullName>
        <ecNumber evidence="15">7.2.1.3</ecNumber>
    </recommendedName>
    <alternativeName>
        <fullName evidence="17">Cytochrome b reductase 1</fullName>
    </alternativeName>
</protein>
<evidence type="ECO:0000256" key="14">
    <source>
        <dbReference type="ARBA" id="ARBA00023136"/>
    </source>
</evidence>
<proteinExistence type="predicted"/>
<comment type="catalytic activity">
    <reaction evidence="20">
        <text>Cu(2+)(out) + L-ascorbate(in) = Cu(+)(out) + monodehydro-L-ascorbate radical(in) + H(+)</text>
        <dbReference type="Rhea" id="RHEA:66656"/>
        <dbReference type="ChEBI" id="CHEBI:15378"/>
        <dbReference type="ChEBI" id="CHEBI:29036"/>
        <dbReference type="ChEBI" id="CHEBI:38290"/>
        <dbReference type="ChEBI" id="CHEBI:49552"/>
        <dbReference type="ChEBI" id="CHEBI:59513"/>
    </reaction>
    <physiologicalReaction direction="left-to-right" evidence="20">
        <dbReference type="Rhea" id="RHEA:66657"/>
    </physiologicalReaction>
</comment>
<comment type="catalytic activity">
    <reaction evidence="18">
        <text>monodehydro-L-ascorbate radical(out) + L-ascorbate(in) = monodehydro-L-ascorbate radical(in) + L-ascorbate(out)</text>
        <dbReference type="Rhea" id="RHEA:66524"/>
        <dbReference type="ChEBI" id="CHEBI:38290"/>
        <dbReference type="ChEBI" id="CHEBI:59513"/>
    </reaction>
    <physiologicalReaction direction="left-to-right" evidence="18">
        <dbReference type="Rhea" id="RHEA:66525"/>
    </physiologicalReaction>
</comment>
<dbReference type="Gene3D" id="1.20.120.1770">
    <property type="match status" value="1"/>
</dbReference>
<comment type="subunit">
    <text evidence="3">Homodimer.</text>
</comment>
<evidence type="ECO:0000256" key="9">
    <source>
        <dbReference type="ARBA" id="ARBA00022967"/>
    </source>
</evidence>
<keyword evidence="10" id="KW-0249">Electron transport</keyword>
<feature type="transmembrane region" description="Helical" evidence="22">
    <location>
        <begin position="84"/>
        <end position="105"/>
    </location>
</feature>
<dbReference type="GO" id="GO:0016324">
    <property type="term" value="C:apical plasma membrane"/>
    <property type="evidence" value="ECO:0007669"/>
    <property type="project" value="UniProtKB-SubCell"/>
</dbReference>
<evidence type="ECO:0000256" key="16">
    <source>
        <dbReference type="ARBA" id="ARBA00024244"/>
    </source>
</evidence>
<evidence type="ECO:0000256" key="10">
    <source>
        <dbReference type="ARBA" id="ARBA00022982"/>
    </source>
</evidence>
<evidence type="ECO:0000313" key="24">
    <source>
        <dbReference type="EMBL" id="KAJ3591770.1"/>
    </source>
</evidence>
<dbReference type="GO" id="GO:0046872">
    <property type="term" value="F:metal ion binding"/>
    <property type="evidence" value="ECO:0007669"/>
    <property type="project" value="UniProtKB-KW"/>
</dbReference>
<dbReference type="InterPro" id="IPR043205">
    <property type="entry name" value="CYB561/CYBRD1-like"/>
</dbReference>
<reference evidence="24" key="1">
    <citation type="submission" date="2022-07" db="EMBL/GenBank/DDBJ databases">
        <title>Chromosome-level genome of Muraenolepis orangiensis.</title>
        <authorList>
            <person name="Kim J."/>
        </authorList>
    </citation>
    <scope>NUCLEOTIDE SEQUENCE</scope>
    <source>
        <strain evidence="24">KU_S4_2022</strain>
        <tissue evidence="24">Muscle</tissue>
    </source>
</reference>
<comment type="subcellular location">
    <subcellularLocation>
        <location evidence="2">Apical cell membrane</location>
        <topology evidence="2">Multi-pass membrane protein</topology>
    </subcellularLocation>
</comment>
<comment type="catalytic activity">
    <reaction evidence="19">
        <text>Fe(3+)(out) + L-ascorbate(in) = monodehydro-L-ascorbate radical(in) + Fe(2+)(out) + H(+)</text>
        <dbReference type="Rhea" id="RHEA:30403"/>
        <dbReference type="ChEBI" id="CHEBI:15378"/>
        <dbReference type="ChEBI" id="CHEBI:29033"/>
        <dbReference type="ChEBI" id="CHEBI:29034"/>
        <dbReference type="ChEBI" id="CHEBI:38290"/>
        <dbReference type="ChEBI" id="CHEBI:59513"/>
        <dbReference type="EC" id="7.2.1.3"/>
    </reaction>
    <physiologicalReaction direction="left-to-right" evidence="19">
        <dbReference type="Rhea" id="RHEA:30404"/>
    </physiologicalReaction>
</comment>
<dbReference type="EMBL" id="JANIIK010000113">
    <property type="protein sequence ID" value="KAJ3591770.1"/>
    <property type="molecule type" value="Genomic_DNA"/>
</dbReference>